<dbReference type="Pfam" id="PF13548">
    <property type="entry name" value="DUF4126"/>
    <property type="match status" value="1"/>
</dbReference>
<organism evidence="3 4">
    <name type="scientific">Leptolyngbya boryana NIES-2135</name>
    <dbReference type="NCBI Taxonomy" id="1973484"/>
    <lineage>
        <taxon>Bacteria</taxon>
        <taxon>Bacillati</taxon>
        <taxon>Cyanobacteriota</taxon>
        <taxon>Cyanophyceae</taxon>
        <taxon>Leptolyngbyales</taxon>
        <taxon>Leptolyngbyaceae</taxon>
        <taxon>Leptolyngbya group</taxon>
        <taxon>Leptolyngbya</taxon>
    </lineage>
</organism>
<feature type="transmembrane region" description="Helical" evidence="1">
    <location>
        <begin position="79"/>
        <end position="99"/>
    </location>
</feature>
<feature type="transmembrane region" description="Helical" evidence="1">
    <location>
        <begin position="167"/>
        <end position="187"/>
    </location>
</feature>
<feature type="transmembrane region" description="Helical" evidence="1">
    <location>
        <begin position="12"/>
        <end position="35"/>
    </location>
</feature>
<gene>
    <name evidence="3" type="ORF">NIES2135_25920</name>
</gene>
<sequence>MDLTLHTVIELLLGISLSAAAGFRVFVPLLALSAFSVLGHYDLPSNFDWIENQQALTLFAIATVLEIIGYSIPWFDHALDVLATPAAMIVGTIVAASVSPDMNPLIQWTLAIVAGGGTAGITKLFTNLLRGTSTAASGGLTNPIFAAIELVIATALSVLAFTVPALAGLLVIGLFGFGISRITQLVMRWRTRDRGASPAK</sequence>
<keyword evidence="1" id="KW-0812">Transmembrane</keyword>
<name>A0A1Z4JGH3_LEPBY</name>
<dbReference type="Proteomes" id="UP000217895">
    <property type="component" value="Chromosome"/>
</dbReference>
<keyword evidence="1" id="KW-1133">Transmembrane helix</keyword>
<evidence type="ECO:0000256" key="1">
    <source>
        <dbReference type="SAM" id="Phobius"/>
    </source>
</evidence>
<evidence type="ECO:0000313" key="3">
    <source>
        <dbReference type="EMBL" id="BAY55768.1"/>
    </source>
</evidence>
<dbReference type="InterPro" id="IPR025196">
    <property type="entry name" value="DUF4126"/>
</dbReference>
<feature type="transmembrane region" description="Helical" evidence="1">
    <location>
        <begin position="140"/>
        <end position="161"/>
    </location>
</feature>
<feature type="domain" description="DUF4126" evidence="2">
    <location>
        <begin position="11"/>
        <end position="179"/>
    </location>
</feature>
<reference evidence="3 4" key="1">
    <citation type="submission" date="2017-06" db="EMBL/GenBank/DDBJ databases">
        <title>Genome sequencing of cyanobaciteial culture collection at National Institute for Environmental Studies (NIES).</title>
        <authorList>
            <person name="Hirose Y."/>
            <person name="Shimura Y."/>
            <person name="Fujisawa T."/>
            <person name="Nakamura Y."/>
            <person name="Kawachi M."/>
        </authorList>
    </citation>
    <scope>NUCLEOTIDE SEQUENCE [LARGE SCALE GENOMIC DNA]</scope>
    <source>
        <strain evidence="3 4">NIES-2135</strain>
    </source>
</reference>
<feature type="transmembrane region" description="Helical" evidence="1">
    <location>
        <begin position="105"/>
        <end position="128"/>
    </location>
</feature>
<dbReference type="AlphaFoldDB" id="A0A1Z4JGH3"/>
<dbReference type="EMBL" id="AP018203">
    <property type="protein sequence ID" value="BAY55768.1"/>
    <property type="molecule type" value="Genomic_DNA"/>
</dbReference>
<keyword evidence="4" id="KW-1185">Reference proteome</keyword>
<accession>A0A1Z4JGH3</accession>
<protein>
    <recommendedName>
        <fullName evidence="2">DUF4126 domain-containing protein</fullName>
    </recommendedName>
</protein>
<evidence type="ECO:0000259" key="2">
    <source>
        <dbReference type="Pfam" id="PF13548"/>
    </source>
</evidence>
<feature type="transmembrane region" description="Helical" evidence="1">
    <location>
        <begin position="55"/>
        <end position="72"/>
    </location>
</feature>
<keyword evidence="1" id="KW-0472">Membrane</keyword>
<proteinExistence type="predicted"/>
<evidence type="ECO:0000313" key="4">
    <source>
        <dbReference type="Proteomes" id="UP000217895"/>
    </source>
</evidence>